<keyword evidence="6" id="KW-1185">Reference proteome</keyword>
<feature type="chain" id="PRO_5035917285" description="Inosine/uridine-preferring nucleoside hydrolase domain-containing protein" evidence="3">
    <location>
        <begin position="26"/>
        <end position="1647"/>
    </location>
</feature>
<evidence type="ECO:0000256" key="1">
    <source>
        <dbReference type="ARBA" id="ARBA00009176"/>
    </source>
</evidence>
<feature type="domain" description="Inosine/uridine-preferring nucleoside hydrolase" evidence="4">
    <location>
        <begin position="38"/>
        <end position="385"/>
    </location>
</feature>
<name>A0A8S2AQJ2_ARAAE</name>
<dbReference type="GO" id="GO:0016799">
    <property type="term" value="F:hydrolase activity, hydrolyzing N-glycosyl compounds"/>
    <property type="evidence" value="ECO:0007669"/>
    <property type="project" value="InterPro"/>
</dbReference>
<dbReference type="EMBL" id="LR999456">
    <property type="protein sequence ID" value="CAE6109307.1"/>
    <property type="molecule type" value="Genomic_DNA"/>
</dbReference>
<dbReference type="PANTHER" id="PTHR46692">
    <property type="entry name" value="INOSINE-URIDINE PREFERRING NUCLEOSIDE HYDROLASE FAMILY PROTEIN"/>
    <property type="match status" value="1"/>
</dbReference>
<evidence type="ECO:0000259" key="4">
    <source>
        <dbReference type="Pfam" id="PF01156"/>
    </source>
</evidence>
<accession>A0A8S2AQJ2</accession>
<dbReference type="Pfam" id="PF01156">
    <property type="entry name" value="IU_nuc_hydro"/>
    <property type="match status" value="4"/>
</dbReference>
<dbReference type="InterPro" id="IPR036452">
    <property type="entry name" value="Ribo_hydro-like"/>
</dbReference>
<feature type="domain" description="Inosine/uridine-preferring nucleoside hydrolase" evidence="4">
    <location>
        <begin position="1441"/>
        <end position="1605"/>
    </location>
</feature>
<comment type="similarity">
    <text evidence="1">Belongs to the IUNH family.</text>
</comment>
<feature type="domain" description="Inosine/uridine-preferring nucleoside hydrolase" evidence="4">
    <location>
        <begin position="665"/>
        <end position="767"/>
    </location>
</feature>
<dbReference type="Gene3D" id="3.90.245.10">
    <property type="entry name" value="Ribonucleoside hydrolase-like"/>
    <property type="match status" value="6"/>
</dbReference>
<dbReference type="InterPro" id="IPR001910">
    <property type="entry name" value="Inosine/uridine_hydrolase_dom"/>
</dbReference>
<dbReference type="PANTHER" id="PTHR46692:SF1">
    <property type="entry name" value="NUCLEOSIDE HYDROLASE 3-RELATED"/>
    <property type="match status" value="1"/>
</dbReference>
<protein>
    <recommendedName>
        <fullName evidence="4">Inosine/uridine-preferring nucleoside hydrolase domain-containing protein</fullName>
    </recommendedName>
</protein>
<feature type="compositionally biased region" description="Polar residues" evidence="2">
    <location>
        <begin position="1637"/>
        <end position="1647"/>
    </location>
</feature>
<keyword evidence="3" id="KW-0732">Signal</keyword>
<feature type="region of interest" description="Disordered" evidence="2">
    <location>
        <begin position="1627"/>
        <end position="1647"/>
    </location>
</feature>
<dbReference type="SUPFAM" id="SSF53590">
    <property type="entry name" value="Nucleoside hydrolase"/>
    <property type="match status" value="4"/>
</dbReference>
<reference evidence="5" key="1">
    <citation type="submission" date="2021-01" db="EMBL/GenBank/DDBJ databases">
        <authorList>
            <person name="Bezrukov I."/>
        </authorList>
    </citation>
    <scope>NUCLEOTIDE SEQUENCE</scope>
</reference>
<dbReference type="Proteomes" id="UP000682877">
    <property type="component" value="Chromosome 6"/>
</dbReference>
<feature type="domain" description="Inosine/uridine-preferring nucleoside hydrolase" evidence="4">
    <location>
        <begin position="857"/>
        <end position="1184"/>
    </location>
</feature>
<evidence type="ECO:0000313" key="6">
    <source>
        <dbReference type="Proteomes" id="UP000682877"/>
    </source>
</evidence>
<proteinExistence type="inferred from homology"/>
<feature type="signal peptide" evidence="3">
    <location>
        <begin position="1"/>
        <end position="25"/>
    </location>
</feature>
<evidence type="ECO:0000313" key="5">
    <source>
        <dbReference type="EMBL" id="CAE6109307.1"/>
    </source>
</evidence>
<organism evidence="5 6">
    <name type="scientific">Arabidopsis arenosa</name>
    <name type="common">Sand rock-cress</name>
    <name type="synonym">Cardaminopsis arenosa</name>
    <dbReference type="NCBI Taxonomy" id="38785"/>
    <lineage>
        <taxon>Eukaryota</taxon>
        <taxon>Viridiplantae</taxon>
        <taxon>Streptophyta</taxon>
        <taxon>Embryophyta</taxon>
        <taxon>Tracheophyta</taxon>
        <taxon>Spermatophyta</taxon>
        <taxon>Magnoliopsida</taxon>
        <taxon>eudicotyledons</taxon>
        <taxon>Gunneridae</taxon>
        <taxon>Pentapetalae</taxon>
        <taxon>rosids</taxon>
        <taxon>malvids</taxon>
        <taxon>Brassicales</taxon>
        <taxon>Brassicaceae</taxon>
        <taxon>Camelineae</taxon>
        <taxon>Arabidopsis</taxon>
    </lineage>
</organism>
<evidence type="ECO:0000256" key="3">
    <source>
        <dbReference type="SAM" id="SignalP"/>
    </source>
</evidence>
<sequence length="1647" mass="183944">MLTSPTLKSLWFLFITVVTILGILGQNLPCVTSTPHRILVDTDVDTDDLFAILYLLKLNKSEFDLVGITLSANAWTNAGHAVNQVYDLLHMMGRDDIPVGVGGEGGIREDGTIHSDVGGYFPIIEQGMTTTGECRYRQAIPKGLGGLVDIDSNYGFRKQFLPQGNRRYTPLRQPTSQKVIADIISEGPTTVILIGSHTNFALFLMSNPHLKHNIQHIYIMGGGVRSQNPTGCCPANSTAAECQPRQCGNRGNLFTDYTSNPYAEFNIFADPFASYQVFHSGVPVTLVPLDATNTIPINQKFFETFEKNQRTYEAQYVFLSLKIARDTWFDDEFYKSYFMWDSFTAGVAVSIMRNSGNKNNENGENDFAEMEYMNITVVTSNKPYGRSDGSNPFFDNRRTPKFNLTVGGVHSGHVQMGLRDPACLPKSGEGRGKCKDGYTQEISGPDSVRVLVATRAKPNINIKSKLDREFYVDFLEVLNRPEETGRFNFSSQFPYYKEELFRPDLSKTRLGKPVVFDMDMSAGDFLSLFYLLKVPVEEIDLKAIIVSPTGWANAATIDVVYDLLHMMGRDDIPVGLGDMLALNQSDPIFPPVGGCKYVKAVPRGCGGFLDSDTLYGLARDLPRSPRRYTAENSVADGAPRDTDRPELRQPLALEVWQNLTKSGNGVSNITEVYIVGGHINPEKSDKGNIFTVPSNAYAEFNMFLDPLAAKTVLESGLNITLIPLATQRKFSFQPMLNRLNPSAKTPEARFVRRLLARLQALHQKHRRYTHMDMFLGEILGAVFLGGDHGSLKPKLRAEHLKVIAEGDESIDDKKQNSLSFFFFFFAMVNPQRFVLVVTIIGLLGHDLTCVLSSPHRILLDTDVDTDDFIALLYLLKLKKTEFDLVGITLSANAWTNAGHGVNHIYDILYMMGRDDIPVGVGGEGGILDDGTILPDVGGYLPIIEQGMTTAGGCRYRQSIPKGHKGLLDIDSNYGFRKHFLPQGNRRYTPLEQPTAQKVIVDKVSEGPISIFVIGSHTNLALFMMSNPHLKHNIQHIYLMGGSVRCPNPTGFCGNLFTDFTSNPYAEFNIFTDPFAAYQVFHSGVPITMVPLDATNTIPINKKFFETFEKNQRTYEAKYIFSSLKIIRDTLLPENFYTRYFMWDSFTVGVAVSIMRNSGNSNKNNNKGENDFAEMEYMNITIVTSNEPYGISDSSNPFFYTKRTPKFNLTLGGVHSGHVQRGLRDPICISRSGKGNCKDGYTKETFGPDSVRVLVATRAKPSKNFNSELDREFYDDFLEVLNRPGETGRFNFSTQFLFYREELFIANLSNTQLGGKPVVFDMDMSAGDFLSLFYLLKVPVEIIDLKAVIVNPTGWANAATIDVVYDLLHMMGRDDIPIGLGDMFALNQSEQGFPSAGDCKYAKAVPQGCGGFLDSDTLYGLARDLPRSPRRILDFIDGFCCKLQEVYIVGGHISREKSDKGNVFTVPSNAYAEFNMFLDPLAAKTVLESGLNITLIPLATQRKFSFQPMLNRLYSSAKTPEARFVKRLLARLQALHQNHRRYKHIDMFLGEILGAVFLGGDHASLKPKLRVEHIKVIAEGDESKDGQILIDKLRGKQIKILEKVDLRGCYVSFASRLDDKKQSAVMGSFEEQRKKWNTPPSSETSMLD</sequence>
<gene>
    <name evidence="5" type="ORF">AARE701A_LOCUS15605</name>
</gene>
<evidence type="ECO:0000256" key="2">
    <source>
        <dbReference type="SAM" id="MobiDB-lite"/>
    </source>
</evidence>